<comment type="caution">
    <text evidence="10">The sequence shown here is derived from an EMBL/GenBank/DDBJ whole genome shotgun (WGS) entry which is preliminary data.</text>
</comment>
<dbReference type="InterPro" id="IPR003838">
    <property type="entry name" value="ABC3_permease_C"/>
</dbReference>
<dbReference type="PANTHER" id="PTHR30489">
    <property type="entry name" value="LIPOPROTEIN-RELEASING SYSTEM TRANSMEMBRANE PROTEIN LOLE"/>
    <property type="match status" value="1"/>
</dbReference>
<feature type="transmembrane region" description="Helical" evidence="7">
    <location>
        <begin position="315"/>
        <end position="341"/>
    </location>
</feature>
<keyword evidence="3" id="KW-1003">Cell membrane</keyword>
<dbReference type="Proteomes" id="UP000644693">
    <property type="component" value="Unassembled WGS sequence"/>
</dbReference>
<gene>
    <name evidence="10" type="ORF">GCM10007053_24710</name>
</gene>
<evidence type="ECO:0000256" key="5">
    <source>
        <dbReference type="ARBA" id="ARBA00022989"/>
    </source>
</evidence>
<evidence type="ECO:0000256" key="1">
    <source>
        <dbReference type="ARBA" id="ARBA00004651"/>
    </source>
</evidence>
<evidence type="ECO:0000259" key="9">
    <source>
        <dbReference type="Pfam" id="PF12704"/>
    </source>
</evidence>
<evidence type="ECO:0000256" key="4">
    <source>
        <dbReference type="ARBA" id="ARBA00022692"/>
    </source>
</evidence>
<evidence type="ECO:0000256" key="2">
    <source>
        <dbReference type="ARBA" id="ARBA00005236"/>
    </source>
</evidence>
<evidence type="ECO:0000313" key="10">
    <source>
        <dbReference type="EMBL" id="GHD36361.1"/>
    </source>
</evidence>
<accession>A0A919CMN3</accession>
<dbReference type="Pfam" id="PF02687">
    <property type="entry name" value="FtsX"/>
    <property type="match status" value="1"/>
</dbReference>
<sequence>MRLPLATLLRLAWRNLWRNYRRTLIMLLAIAVGVWAMIAMSAFLRGMTDQMVRSGLNTLPGEVQIHQSNYRADPSVVNSMPPPDGDLLDALNQPPITAWTSRVRVPAMVSSEYDSRGVILLGVDPEGETAIGALPDTIVEGRFLSDADDRGVVLGQRLVERLDTAMGKRVVLMSQDPDNNVADRGARVVGIYRARLRSTEDTLVYAARNPTQSMLKLGSAVSEVAVIGGDYRHSESLVPPLAAAVTNMQLVQSWQQLDPYLGSMLKVQDGFTLIFMVVIFLALSFGLVNTLVMAVFERMREIGLMQALGMRPGLILLQVLIESVLLLSLGLIVGNVAAWLTIKPLESGIDISAVADGMEMMAMGTTLYPALDGRDMLTSTAIVVGLGILASLLPAWRAARLDPIRALAKT</sequence>
<keyword evidence="5 7" id="KW-1133">Transmembrane helix</keyword>
<feature type="transmembrane region" description="Helical" evidence="7">
    <location>
        <begin position="273"/>
        <end position="295"/>
    </location>
</feature>
<keyword evidence="6 7" id="KW-0472">Membrane</keyword>
<reference evidence="10" key="2">
    <citation type="submission" date="2020-09" db="EMBL/GenBank/DDBJ databases">
        <authorList>
            <person name="Sun Q."/>
            <person name="Kim S."/>
        </authorList>
    </citation>
    <scope>NUCLEOTIDE SEQUENCE</scope>
    <source>
        <strain evidence="10">KCTC 23430</strain>
    </source>
</reference>
<dbReference type="GO" id="GO:0044874">
    <property type="term" value="P:lipoprotein localization to outer membrane"/>
    <property type="evidence" value="ECO:0007669"/>
    <property type="project" value="TreeGrafter"/>
</dbReference>
<comment type="similarity">
    <text evidence="2">Belongs to the ABC-4 integral membrane protein family. LolC/E subfamily.</text>
</comment>
<dbReference type="EMBL" id="BMYM01000002">
    <property type="protein sequence ID" value="GHD36361.1"/>
    <property type="molecule type" value="Genomic_DNA"/>
</dbReference>
<organism evidence="10 11">
    <name type="scientific">Parahalioglobus pacificus</name>
    <dbReference type="NCBI Taxonomy" id="930806"/>
    <lineage>
        <taxon>Bacteria</taxon>
        <taxon>Pseudomonadati</taxon>
        <taxon>Pseudomonadota</taxon>
        <taxon>Gammaproteobacteria</taxon>
        <taxon>Cellvibrionales</taxon>
        <taxon>Halieaceae</taxon>
        <taxon>Parahalioglobus</taxon>
    </lineage>
</organism>
<name>A0A919CMN3_9GAMM</name>
<feature type="domain" description="ABC3 transporter permease C-terminal" evidence="8">
    <location>
        <begin position="274"/>
        <end position="403"/>
    </location>
</feature>
<dbReference type="PANTHER" id="PTHR30489:SF0">
    <property type="entry name" value="LIPOPROTEIN-RELEASING SYSTEM TRANSMEMBRANE PROTEIN LOLE"/>
    <property type="match status" value="1"/>
</dbReference>
<dbReference type="Pfam" id="PF12704">
    <property type="entry name" value="MacB_PCD"/>
    <property type="match status" value="1"/>
</dbReference>
<feature type="domain" description="MacB-like periplasmic core" evidence="9">
    <location>
        <begin position="23"/>
        <end position="207"/>
    </location>
</feature>
<dbReference type="GO" id="GO:0098797">
    <property type="term" value="C:plasma membrane protein complex"/>
    <property type="evidence" value="ECO:0007669"/>
    <property type="project" value="TreeGrafter"/>
</dbReference>
<evidence type="ECO:0000256" key="3">
    <source>
        <dbReference type="ARBA" id="ARBA00022475"/>
    </source>
</evidence>
<reference evidence="10" key="1">
    <citation type="journal article" date="2014" name="Int. J. Syst. Evol. Microbiol.">
        <title>Complete genome sequence of Corynebacterium casei LMG S-19264T (=DSM 44701T), isolated from a smear-ripened cheese.</title>
        <authorList>
            <consortium name="US DOE Joint Genome Institute (JGI-PGF)"/>
            <person name="Walter F."/>
            <person name="Albersmeier A."/>
            <person name="Kalinowski J."/>
            <person name="Ruckert C."/>
        </authorList>
    </citation>
    <scope>NUCLEOTIDE SEQUENCE</scope>
    <source>
        <strain evidence="10">KCTC 23430</strain>
    </source>
</reference>
<evidence type="ECO:0000256" key="7">
    <source>
        <dbReference type="SAM" id="Phobius"/>
    </source>
</evidence>
<dbReference type="AlphaFoldDB" id="A0A919CMN3"/>
<feature type="transmembrane region" description="Helical" evidence="7">
    <location>
        <begin position="377"/>
        <end position="396"/>
    </location>
</feature>
<evidence type="ECO:0000256" key="6">
    <source>
        <dbReference type="ARBA" id="ARBA00023136"/>
    </source>
</evidence>
<evidence type="ECO:0000313" key="11">
    <source>
        <dbReference type="Proteomes" id="UP000644693"/>
    </source>
</evidence>
<protein>
    <submittedName>
        <fullName evidence="10">ABC transporter permease</fullName>
    </submittedName>
</protein>
<feature type="transmembrane region" description="Helical" evidence="7">
    <location>
        <begin position="24"/>
        <end position="44"/>
    </location>
</feature>
<dbReference type="InterPro" id="IPR051447">
    <property type="entry name" value="Lipoprotein-release_system"/>
</dbReference>
<dbReference type="InterPro" id="IPR025857">
    <property type="entry name" value="MacB_PCD"/>
</dbReference>
<keyword evidence="11" id="KW-1185">Reference proteome</keyword>
<proteinExistence type="inferred from homology"/>
<comment type="subcellular location">
    <subcellularLocation>
        <location evidence="1">Cell membrane</location>
        <topology evidence="1">Multi-pass membrane protein</topology>
    </subcellularLocation>
</comment>
<keyword evidence="4 7" id="KW-0812">Transmembrane</keyword>
<dbReference type="RefSeq" id="WP_189478087.1">
    <property type="nucleotide sequence ID" value="NZ_BMYM01000002.1"/>
</dbReference>
<evidence type="ECO:0000259" key="8">
    <source>
        <dbReference type="Pfam" id="PF02687"/>
    </source>
</evidence>